<feature type="compositionally biased region" description="Low complexity" evidence="10">
    <location>
        <begin position="518"/>
        <end position="535"/>
    </location>
</feature>
<organism evidence="13 14">
    <name type="scientific">Serendipita indica (strain DSM 11827)</name>
    <name type="common">Root endophyte fungus</name>
    <name type="synonym">Piriformospora indica</name>
    <dbReference type="NCBI Taxonomy" id="1109443"/>
    <lineage>
        <taxon>Eukaryota</taxon>
        <taxon>Fungi</taxon>
        <taxon>Dikarya</taxon>
        <taxon>Basidiomycota</taxon>
        <taxon>Agaricomycotina</taxon>
        <taxon>Agaricomycetes</taxon>
        <taxon>Sebacinales</taxon>
        <taxon>Serendipitaceae</taxon>
        <taxon>Serendipita</taxon>
    </lineage>
</organism>
<feature type="compositionally biased region" description="Low complexity" evidence="10">
    <location>
        <begin position="918"/>
        <end position="927"/>
    </location>
</feature>
<evidence type="ECO:0000256" key="8">
    <source>
        <dbReference type="ARBA" id="ARBA00048679"/>
    </source>
</evidence>
<dbReference type="Pfam" id="PF02149">
    <property type="entry name" value="KA1"/>
    <property type="match status" value="1"/>
</dbReference>
<feature type="compositionally biased region" description="Low complexity" evidence="10">
    <location>
        <begin position="686"/>
        <end position="698"/>
    </location>
</feature>
<dbReference type="PROSITE" id="PS00108">
    <property type="entry name" value="PROTEIN_KINASE_ST"/>
    <property type="match status" value="1"/>
</dbReference>
<dbReference type="InterPro" id="IPR001772">
    <property type="entry name" value="KA1_dom"/>
</dbReference>
<dbReference type="Gene3D" id="3.30.310.80">
    <property type="entry name" value="Kinase associated domain 1, KA1"/>
    <property type="match status" value="1"/>
</dbReference>
<feature type="compositionally biased region" description="Polar residues" evidence="10">
    <location>
        <begin position="724"/>
        <end position="742"/>
    </location>
</feature>
<feature type="compositionally biased region" description="Gly residues" evidence="10">
    <location>
        <begin position="1110"/>
        <end position="1121"/>
    </location>
</feature>
<dbReference type="HOGENOM" id="CLU_002888_3_0_1"/>
<feature type="compositionally biased region" description="Basic and acidic residues" evidence="10">
    <location>
        <begin position="406"/>
        <end position="416"/>
    </location>
</feature>
<comment type="catalytic activity">
    <reaction evidence="7">
        <text>L-threonyl-[protein] + ATP = O-phospho-L-threonyl-[protein] + ADP + H(+)</text>
        <dbReference type="Rhea" id="RHEA:46608"/>
        <dbReference type="Rhea" id="RHEA-COMP:11060"/>
        <dbReference type="Rhea" id="RHEA-COMP:11605"/>
        <dbReference type="ChEBI" id="CHEBI:15378"/>
        <dbReference type="ChEBI" id="CHEBI:30013"/>
        <dbReference type="ChEBI" id="CHEBI:30616"/>
        <dbReference type="ChEBI" id="CHEBI:61977"/>
        <dbReference type="ChEBI" id="CHEBI:456216"/>
        <dbReference type="EC" id="2.7.11.1"/>
    </reaction>
</comment>
<comment type="caution">
    <text evidence="13">The sequence shown here is derived from an EMBL/GenBank/DDBJ whole genome shotgun (WGS) entry which is preliminary data.</text>
</comment>
<evidence type="ECO:0000259" key="12">
    <source>
        <dbReference type="PROSITE" id="PS50032"/>
    </source>
</evidence>
<protein>
    <recommendedName>
        <fullName evidence="1">non-specific serine/threonine protein kinase</fullName>
        <ecNumber evidence="1">2.7.11.1</ecNumber>
    </recommendedName>
</protein>
<feature type="compositionally biased region" description="Polar residues" evidence="10">
    <location>
        <begin position="1062"/>
        <end position="1080"/>
    </location>
</feature>
<dbReference type="InterPro" id="IPR008271">
    <property type="entry name" value="Ser/Thr_kinase_AS"/>
</dbReference>
<evidence type="ECO:0000256" key="6">
    <source>
        <dbReference type="ARBA" id="ARBA00022840"/>
    </source>
</evidence>
<proteinExistence type="predicted"/>
<comment type="catalytic activity">
    <reaction evidence="8">
        <text>L-seryl-[protein] + ATP = O-phospho-L-seryl-[protein] + ADP + H(+)</text>
        <dbReference type="Rhea" id="RHEA:17989"/>
        <dbReference type="Rhea" id="RHEA-COMP:9863"/>
        <dbReference type="Rhea" id="RHEA-COMP:11604"/>
        <dbReference type="ChEBI" id="CHEBI:15378"/>
        <dbReference type="ChEBI" id="CHEBI:29999"/>
        <dbReference type="ChEBI" id="CHEBI:30616"/>
        <dbReference type="ChEBI" id="CHEBI:83421"/>
        <dbReference type="ChEBI" id="CHEBI:456216"/>
        <dbReference type="EC" id="2.7.11.1"/>
    </reaction>
</comment>
<keyword evidence="3" id="KW-0808">Transferase</keyword>
<feature type="compositionally biased region" description="Polar residues" evidence="10">
    <location>
        <begin position="767"/>
        <end position="778"/>
    </location>
</feature>
<feature type="region of interest" description="Disordered" evidence="10">
    <location>
        <begin position="1"/>
        <end position="42"/>
    </location>
</feature>
<dbReference type="GO" id="GO:0004674">
    <property type="term" value="F:protein serine/threonine kinase activity"/>
    <property type="evidence" value="ECO:0007669"/>
    <property type="project" value="UniProtKB-KW"/>
</dbReference>
<dbReference type="PANTHER" id="PTHR24346:SF110">
    <property type="entry name" value="NON-SPECIFIC SERINE_THREONINE PROTEIN KINASE"/>
    <property type="match status" value="1"/>
</dbReference>
<dbReference type="SUPFAM" id="SSF103243">
    <property type="entry name" value="KA1-like"/>
    <property type="match status" value="1"/>
</dbReference>
<keyword evidence="2" id="KW-0723">Serine/threonine-protein kinase</keyword>
<dbReference type="GO" id="GO:0005737">
    <property type="term" value="C:cytoplasm"/>
    <property type="evidence" value="ECO:0007669"/>
    <property type="project" value="TreeGrafter"/>
</dbReference>
<evidence type="ECO:0000256" key="4">
    <source>
        <dbReference type="ARBA" id="ARBA00022741"/>
    </source>
</evidence>
<dbReference type="PANTHER" id="PTHR24346">
    <property type="entry name" value="MAP/MICROTUBULE AFFINITY-REGULATING KINASE"/>
    <property type="match status" value="1"/>
</dbReference>
<dbReference type="STRING" id="1109443.G4TU55"/>
<keyword evidence="14" id="KW-1185">Reference proteome</keyword>
<sequence>MHNGGDEQDALRPAPARSQHHGQQQHQQQSSSSRRQHGGEPHFDIRQHPAAIAYAASHPNRTIPKFGPYILLQTLGEGEFGKVKLGLHSQWAEEVAVKLIRRGSVENEVRMQKIRREIQVLETTPQPNAAQTLKHPNIVRLYEVIETDKYIGIILDYASGGELFDHILAHRYLKEKDARKLFAQLISAVWYIHQKKIVHRDLKLENLLLDRNRNIIVTDFGFANRFEHKSDDLMQTSCGSPCYAAPELVISEGMYVGSAVDIWSCGVILYAMLAGYLPFDDDPENPEGDNIQQLYRYILNTPLTFPDHVSAEARDLLHKMLVPDPAQRSTLAAIMEHSWLQPYAHLFTQSIEESEKLSKEMQDAKRHQYRKQMREREREQARQARAQAQRREHHQTHVIEPSTSSRDARAAADRLYDPSAPPGGSGAYTQQDRTGRRAVASAIVMPSSPPEDDHVLSMTSEPFPEPIVSAVSPSNAVVGSPVELGPSQAARDRKASTKSHSSKKGQSSRSPTAESGIGASPVNGAAAAGASNAQKSSKKAGGFRHTIQLEYDDGAEVQPSPPTPPRPSSRSRAAAAAAELPSDMANLNLNGTQPEGDFYFANAEASKQSPTKSRRSSTASRPPVPIPAVPAIPPYTTGRRGSNASPVLARNAATDPGPGWDHAQQDTGDSSATTPMEQPTPPPEPTSAKIKSRPSSSSGRRHVRGISIDRIVGFGKMITGGGKDTTNATTGDSSPVTGSPTVSKGSGLGKRSSSRSGRKGGEVAPPLNQQEALESKSSVGPPTETTEGSSTTVAAPVPTTPGETPSNDVSMSESTSGSVKSKRRGGKALSLMVDPIVKMKDRSKNRASVTVGAEMPSKEDRKAKITSTPISAQPDADTAPTPFPEKTESSTNVDKHGTTGKQGWHLPLFRDASVRGSQRAQTQRAPAAPVVLPIVSPTQAEQIDPYHAGEALTGMAPTGATTKSQGVMDWFRKKSLAKERRRAGSVTEPPSIMPTVTSGPIMPTNDAEAERAAAVERDATGDRAKTPTQSSAQEEAKTPTRGSFRKGKNPPSVVVTAATDPAPSNASQKESVNSSSTTPSRMDRVVGAIKNVTHVPPAVNVPTTSKRSGGSSGASFGGSSSGGASYNKLALRLHDGPVDPSTLSTAPPQEIIAQVLEVLKALGIEYTKESEFKYRCVRPKKRKHGAREASGSGTGNGTTASTSGNGLDKRGLPLPTSTFASTGNMFKYIMRRSSSQAPPAPNFGSSAPIAFDEDALDLGTPTAEPTSYEASSSTEPKVEPIYGDKTDQHDEVRFSVEVTKIDRLDDLLSLDIRRLKGNLKSYKFLYDIIRERCNLQR</sequence>
<feature type="domain" description="Protein kinase" evidence="11">
    <location>
        <begin position="69"/>
        <end position="340"/>
    </location>
</feature>
<keyword evidence="4 9" id="KW-0547">Nucleotide-binding</keyword>
<feature type="domain" description="KA1" evidence="12">
    <location>
        <begin position="1285"/>
        <end position="1335"/>
    </location>
</feature>
<dbReference type="GO" id="GO:0106310">
    <property type="term" value="F:protein serine kinase activity"/>
    <property type="evidence" value="ECO:0007669"/>
    <property type="project" value="RHEA"/>
</dbReference>
<feature type="compositionally biased region" description="Low complexity" evidence="10">
    <location>
        <begin position="1197"/>
        <end position="1206"/>
    </location>
</feature>
<accession>G4TU55</accession>
<dbReference type="InterPro" id="IPR028375">
    <property type="entry name" value="KA1/Ssp2_C"/>
</dbReference>
<dbReference type="PROSITE" id="PS50011">
    <property type="entry name" value="PROTEIN_KINASE_DOM"/>
    <property type="match status" value="1"/>
</dbReference>
<evidence type="ECO:0000256" key="1">
    <source>
        <dbReference type="ARBA" id="ARBA00012513"/>
    </source>
</evidence>
<dbReference type="OMA" id="WLAPCAH"/>
<feature type="region of interest" description="Disordered" evidence="10">
    <location>
        <begin position="1260"/>
        <end position="1283"/>
    </location>
</feature>
<dbReference type="InterPro" id="IPR017441">
    <property type="entry name" value="Protein_kinase_ATP_BS"/>
</dbReference>
<feature type="compositionally biased region" description="Pro residues" evidence="10">
    <location>
        <begin position="622"/>
        <end position="633"/>
    </location>
</feature>
<evidence type="ECO:0000313" key="14">
    <source>
        <dbReference type="Proteomes" id="UP000007148"/>
    </source>
</evidence>
<feature type="compositionally biased region" description="Low complexity" evidence="10">
    <location>
        <begin position="780"/>
        <end position="801"/>
    </location>
</feature>
<dbReference type="eggNOG" id="KOG0583">
    <property type="taxonomic scope" value="Eukaryota"/>
</dbReference>
<dbReference type="GO" id="GO:0005524">
    <property type="term" value="F:ATP binding"/>
    <property type="evidence" value="ECO:0007669"/>
    <property type="project" value="UniProtKB-UniRule"/>
</dbReference>
<gene>
    <name evidence="13" type="ORF">PIIN_08817</name>
</gene>
<feature type="binding site" evidence="9">
    <location>
        <position position="98"/>
    </location>
    <ligand>
        <name>ATP</name>
        <dbReference type="ChEBI" id="CHEBI:30616"/>
    </ligand>
</feature>
<dbReference type="EMBL" id="CAFZ01000363">
    <property type="protein sequence ID" value="CCA74848.1"/>
    <property type="molecule type" value="Genomic_DNA"/>
</dbReference>
<feature type="compositionally biased region" description="Polar residues" evidence="10">
    <location>
        <begin position="605"/>
        <end position="620"/>
    </location>
</feature>
<evidence type="ECO:0000256" key="2">
    <source>
        <dbReference type="ARBA" id="ARBA00022527"/>
    </source>
</evidence>
<feature type="region of interest" description="Disordered" evidence="10">
    <location>
        <begin position="1178"/>
        <end position="1212"/>
    </location>
</feature>
<feature type="compositionally biased region" description="Polar residues" evidence="10">
    <location>
        <begin position="802"/>
        <end position="819"/>
    </location>
</feature>
<dbReference type="OrthoDB" id="193931at2759"/>
<feature type="compositionally biased region" description="Basic and acidic residues" evidence="10">
    <location>
        <begin position="885"/>
        <end position="897"/>
    </location>
</feature>
<dbReference type="PROSITE" id="PS50032">
    <property type="entry name" value="KA1"/>
    <property type="match status" value="1"/>
</dbReference>
<evidence type="ECO:0000256" key="9">
    <source>
        <dbReference type="PROSITE-ProRule" id="PRU10141"/>
    </source>
</evidence>
<dbReference type="SUPFAM" id="SSF56112">
    <property type="entry name" value="Protein kinase-like (PK-like)"/>
    <property type="match status" value="1"/>
</dbReference>
<feature type="region of interest" description="Disordered" evidence="10">
    <location>
        <begin position="474"/>
        <end position="577"/>
    </location>
</feature>
<dbReference type="InParanoid" id="G4TU55"/>
<dbReference type="Pfam" id="PF00069">
    <property type="entry name" value="Pkinase"/>
    <property type="match status" value="1"/>
</dbReference>
<keyword evidence="6 9" id="KW-0067">ATP-binding</keyword>
<evidence type="ECO:0000256" key="5">
    <source>
        <dbReference type="ARBA" id="ARBA00022777"/>
    </source>
</evidence>
<feature type="compositionally biased region" description="Basic and acidic residues" evidence="10">
    <location>
        <begin position="357"/>
        <end position="382"/>
    </location>
</feature>
<feature type="region of interest" description="Disordered" evidence="10">
    <location>
        <begin position="604"/>
        <end position="927"/>
    </location>
</feature>
<reference evidence="13 14" key="1">
    <citation type="journal article" date="2011" name="PLoS Pathog.">
        <title>Endophytic Life Strategies Decoded by Genome and Transcriptome Analyses of the Mutualistic Root Symbiont Piriformospora indica.</title>
        <authorList>
            <person name="Zuccaro A."/>
            <person name="Lahrmann U."/>
            <person name="Guldener U."/>
            <person name="Langen G."/>
            <person name="Pfiffi S."/>
            <person name="Biedenkopf D."/>
            <person name="Wong P."/>
            <person name="Samans B."/>
            <person name="Grimm C."/>
            <person name="Basiewicz M."/>
            <person name="Murat C."/>
            <person name="Martin F."/>
            <person name="Kogel K.H."/>
        </authorList>
    </citation>
    <scope>NUCLEOTIDE SEQUENCE [LARGE SCALE GENOMIC DNA]</scope>
    <source>
        <strain evidence="13 14">DSM 11827</strain>
    </source>
</reference>
<dbReference type="SMART" id="SM00220">
    <property type="entry name" value="S_TKc"/>
    <property type="match status" value="1"/>
</dbReference>
<dbReference type="InterPro" id="IPR000719">
    <property type="entry name" value="Prot_kinase_dom"/>
</dbReference>
<feature type="compositionally biased region" description="Low complexity" evidence="10">
    <location>
        <begin position="21"/>
        <end position="33"/>
    </location>
</feature>
<feature type="compositionally biased region" description="Low complexity" evidence="10">
    <location>
        <begin position="568"/>
        <end position="577"/>
    </location>
</feature>
<feature type="region of interest" description="Disordered" evidence="10">
    <location>
        <begin position="1096"/>
        <end position="1121"/>
    </location>
</feature>
<feature type="region of interest" description="Disordered" evidence="10">
    <location>
        <begin position="974"/>
        <end position="1081"/>
    </location>
</feature>
<evidence type="ECO:0000313" key="13">
    <source>
        <dbReference type="EMBL" id="CCA74848.1"/>
    </source>
</evidence>
<feature type="compositionally biased region" description="Polar residues" evidence="10">
    <location>
        <begin position="1263"/>
        <end position="1275"/>
    </location>
</feature>
<evidence type="ECO:0000256" key="7">
    <source>
        <dbReference type="ARBA" id="ARBA00047899"/>
    </source>
</evidence>
<keyword evidence="5" id="KW-0418">Kinase</keyword>
<dbReference type="Proteomes" id="UP000007148">
    <property type="component" value="Unassembled WGS sequence"/>
</dbReference>
<evidence type="ECO:0000259" key="11">
    <source>
        <dbReference type="PROSITE" id="PS50011"/>
    </source>
</evidence>
<evidence type="ECO:0000256" key="10">
    <source>
        <dbReference type="SAM" id="MobiDB-lite"/>
    </source>
</evidence>
<dbReference type="PROSITE" id="PS00107">
    <property type="entry name" value="PROTEIN_KINASE_ATP"/>
    <property type="match status" value="1"/>
</dbReference>
<evidence type="ECO:0000256" key="3">
    <source>
        <dbReference type="ARBA" id="ARBA00022679"/>
    </source>
</evidence>
<dbReference type="EC" id="2.7.11.1" evidence="1"/>
<dbReference type="InterPro" id="IPR011009">
    <property type="entry name" value="Kinase-like_dom_sf"/>
</dbReference>
<name>G4TU55_SERID</name>
<feature type="compositionally biased region" description="Basic and acidic residues" evidence="10">
    <location>
        <begin position="1008"/>
        <end position="1025"/>
    </location>
</feature>
<dbReference type="GO" id="GO:0035556">
    <property type="term" value="P:intracellular signal transduction"/>
    <property type="evidence" value="ECO:0007669"/>
    <property type="project" value="TreeGrafter"/>
</dbReference>
<dbReference type="Gene3D" id="1.10.510.10">
    <property type="entry name" value="Transferase(Phosphotransferase) domain 1"/>
    <property type="match status" value="1"/>
</dbReference>
<dbReference type="FunFam" id="1.10.510.10:FF:000636">
    <property type="entry name" value="Non-specific serine/threonine protein kinase"/>
    <property type="match status" value="1"/>
</dbReference>
<feature type="region of interest" description="Disordered" evidence="10">
    <location>
        <begin position="357"/>
        <end position="439"/>
    </location>
</feature>